<feature type="signal peptide" evidence="5">
    <location>
        <begin position="1"/>
        <end position="29"/>
    </location>
</feature>
<dbReference type="InterPro" id="IPR032675">
    <property type="entry name" value="LRR_dom_sf"/>
</dbReference>
<evidence type="ECO:0000256" key="3">
    <source>
        <dbReference type="SAM" id="MobiDB-lite"/>
    </source>
</evidence>
<keyword evidence="5" id="KW-0732">Signal</keyword>
<dbReference type="SMART" id="SM00369">
    <property type="entry name" value="LRR_TYP"/>
    <property type="match status" value="4"/>
</dbReference>
<accession>A0A8C6UHL2</accession>
<dbReference type="Gene3D" id="2.60.40.10">
    <property type="entry name" value="Immunoglobulins"/>
    <property type="match status" value="1"/>
</dbReference>
<dbReference type="Ensembl" id="ENSNMLT00000037932.1">
    <property type="protein sequence ID" value="ENSNMLP00000034054.1"/>
    <property type="gene ID" value="ENSNMLG00000021234.1"/>
</dbReference>
<evidence type="ECO:0000256" key="5">
    <source>
        <dbReference type="SAM" id="SignalP"/>
    </source>
</evidence>
<dbReference type="PANTHER" id="PTHR24369:SF213">
    <property type="entry name" value="INSULIN LIKE GROWTH FACTOR BINDING PROTEIN ACID LABILE SUBUNIT"/>
    <property type="match status" value="1"/>
</dbReference>
<dbReference type="InterPro" id="IPR001611">
    <property type="entry name" value="Leu-rich_rpt"/>
</dbReference>
<dbReference type="GO" id="GO:0005886">
    <property type="term" value="C:plasma membrane"/>
    <property type="evidence" value="ECO:0007669"/>
    <property type="project" value="TreeGrafter"/>
</dbReference>
<dbReference type="Gene3D" id="3.80.10.10">
    <property type="entry name" value="Ribonuclease Inhibitor"/>
    <property type="match status" value="1"/>
</dbReference>
<evidence type="ECO:0000256" key="1">
    <source>
        <dbReference type="ARBA" id="ARBA00022614"/>
    </source>
</evidence>
<dbReference type="InterPro" id="IPR013783">
    <property type="entry name" value="Ig-like_fold"/>
</dbReference>
<dbReference type="Proteomes" id="UP000694523">
    <property type="component" value="Unplaced"/>
</dbReference>
<keyword evidence="4" id="KW-1133">Transmembrane helix</keyword>
<organism evidence="7 8">
    <name type="scientific">Neogobius melanostomus</name>
    <name type="common">round goby</name>
    <dbReference type="NCBI Taxonomy" id="47308"/>
    <lineage>
        <taxon>Eukaryota</taxon>
        <taxon>Metazoa</taxon>
        <taxon>Chordata</taxon>
        <taxon>Craniata</taxon>
        <taxon>Vertebrata</taxon>
        <taxon>Euteleostomi</taxon>
        <taxon>Actinopterygii</taxon>
        <taxon>Neopterygii</taxon>
        <taxon>Teleostei</taxon>
        <taxon>Neoteleostei</taxon>
        <taxon>Acanthomorphata</taxon>
        <taxon>Gobiaria</taxon>
        <taxon>Gobiiformes</taxon>
        <taxon>Gobioidei</taxon>
        <taxon>Gobiidae</taxon>
        <taxon>Benthophilinae</taxon>
        <taxon>Neogobiini</taxon>
        <taxon>Neogobius</taxon>
    </lineage>
</organism>
<name>A0A8C6UHL2_9GOBI</name>
<proteinExistence type="predicted"/>
<dbReference type="SMART" id="SM00409">
    <property type="entry name" value="IG"/>
    <property type="match status" value="1"/>
</dbReference>
<reference evidence="7" key="1">
    <citation type="submission" date="2025-08" db="UniProtKB">
        <authorList>
            <consortium name="Ensembl"/>
        </authorList>
    </citation>
    <scope>IDENTIFICATION</scope>
</reference>
<dbReference type="PROSITE" id="PS51450">
    <property type="entry name" value="LRR"/>
    <property type="match status" value="1"/>
</dbReference>
<keyword evidence="2" id="KW-0677">Repeat</keyword>
<feature type="domain" description="Immunoglobulin" evidence="6">
    <location>
        <begin position="258"/>
        <end position="344"/>
    </location>
</feature>
<keyword evidence="4" id="KW-0812">Transmembrane</keyword>
<feature type="chain" id="PRO_5034945083" evidence="5">
    <location>
        <begin position="30"/>
        <end position="486"/>
    </location>
</feature>
<dbReference type="SUPFAM" id="SSF52058">
    <property type="entry name" value="L domain-like"/>
    <property type="match status" value="1"/>
</dbReference>
<evidence type="ECO:0000313" key="7">
    <source>
        <dbReference type="Ensembl" id="ENSNMLP00000034054.1"/>
    </source>
</evidence>
<dbReference type="Pfam" id="PF13855">
    <property type="entry name" value="LRR_8"/>
    <property type="match status" value="1"/>
</dbReference>
<reference evidence="7" key="2">
    <citation type="submission" date="2025-09" db="UniProtKB">
        <authorList>
            <consortium name="Ensembl"/>
        </authorList>
    </citation>
    <scope>IDENTIFICATION</scope>
</reference>
<protein>
    <submittedName>
        <fullName evidence="7">Adhesion molecule with Ig like domain 2</fullName>
    </submittedName>
</protein>
<keyword evidence="8" id="KW-1185">Reference proteome</keyword>
<sequence>MSRRCPRLAPWTANVLPLLLPLFLGIVLPASPCPAPCVCASDITSCTGLNLSSPPFNLSVCTSRLDLSHNTITTLSASWASQTLHRLTALVLNRNSINQIQENAFAQTPQLTSLDLSSNQLAALNSSMFTGLAKLQELLLFGNRISHIATDTFQSFIHLQRLYLSGNFAKWTKELDFLDFSSNRLAKLPVQTLLSLQGKSDIYLHDNPLTCDCPERALMEYWSWKQYRPVADFGPECKSEDSKCGQQDDSDVQEVEEVYEYQVDPGRELSVPCPVIPTAQEGAFANPNLSFLCAFLAPMPRYTVLPNGTLEIHSALEEDSGTYGCVTSRGRHLRTGESLEVTVVVGNLSINSALEKNQPRGHFNTAFTTLASCLISIALVLLYLFTPCKCGRNGRGCGGRAIVICSDPTEVETGQRRTNGKRVAFLEPQVEECNSESDGSKESAVTPGHAGTEGILKNGFHPPAELCNLVYQDTLTHAQTSEEKVQ</sequence>
<keyword evidence="4" id="KW-0472">Membrane</keyword>
<keyword evidence="1" id="KW-0433">Leucine-rich repeat</keyword>
<dbReference type="AlphaFoldDB" id="A0A8C6UHL2"/>
<feature type="transmembrane region" description="Helical" evidence="4">
    <location>
        <begin position="366"/>
        <end position="385"/>
    </location>
</feature>
<dbReference type="PANTHER" id="PTHR24369">
    <property type="entry name" value="ANTIGEN BSP, PUTATIVE-RELATED"/>
    <property type="match status" value="1"/>
</dbReference>
<evidence type="ECO:0000256" key="2">
    <source>
        <dbReference type="ARBA" id="ARBA00022737"/>
    </source>
</evidence>
<dbReference type="InterPro" id="IPR036179">
    <property type="entry name" value="Ig-like_dom_sf"/>
</dbReference>
<dbReference type="InterPro" id="IPR003599">
    <property type="entry name" value="Ig_sub"/>
</dbReference>
<dbReference type="SUPFAM" id="SSF48726">
    <property type="entry name" value="Immunoglobulin"/>
    <property type="match status" value="1"/>
</dbReference>
<evidence type="ECO:0000256" key="4">
    <source>
        <dbReference type="SAM" id="Phobius"/>
    </source>
</evidence>
<dbReference type="InterPro" id="IPR050541">
    <property type="entry name" value="LRR_TM_domain-containing"/>
</dbReference>
<evidence type="ECO:0000259" key="6">
    <source>
        <dbReference type="SMART" id="SM00409"/>
    </source>
</evidence>
<dbReference type="InterPro" id="IPR003591">
    <property type="entry name" value="Leu-rich_rpt_typical-subtyp"/>
</dbReference>
<feature type="region of interest" description="Disordered" evidence="3">
    <location>
        <begin position="432"/>
        <end position="455"/>
    </location>
</feature>
<evidence type="ECO:0000313" key="8">
    <source>
        <dbReference type="Proteomes" id="UP000694523"/>
    </source>
</evidence>